<evidence type="ECO:0000313" key="3">
    <source>
        <dbReference type="Proteomes" id="UP000077242"/>
    </source>
</evidence>
<dbReference type="AlphaFoldDB" id="A0AAP7FKR5"/>
<dbReference type="InterPro" id="IPR049458">
    <property type="entry name" value="EpsG-like"/>
</dbReference>
<sequence length="341" mass="38127">MIYYVASTLAFFVLCFMGWLVRAPRYFLVLALLPMAFLAILRGTVGMDTATYIQTINQLLESGSFLGVFEPLFEGLVLTLSMFTDSAALILALIGVMITLLLVWAGMRHNSNPYLFCLLVVPVYYFDMVMNGVRYGLAFSLVYLAGSFLLQRRYGVYFALVLVAGMIQVSSLMLGLLLFILYTRQWRWVIYGTVFLAVFVGVFFNYLLAKLTSYAGLQVASGLSGLSTVLVSWLLLAIWALDVQARRHSGLVILLLAGLTVVMIGVSQFSYAGIRLQQLVNFLIIMCLIFHTARYEIQLAPFTKVAILLVALMAFAFRMKNFADTAGIGSSPFVPYLFFWE</sequence>
<reference evidence="3" key="1">
    <citation type="submission" date="2016-02" db="EMBL/GenBank/DDBJ databases">
        <title>Dietzia cinnamea strain CD11_5 genome sequencing and assembly.</title>
        <authorList>
            <person name="Kaur G."/>
            <person name="Nair G.R."/>
            <person name="Mayilraj S."/>
        </authorList>
    </citation>
    <scope>NUCLEOTIDE SEQUENCE [LARGE SCALE GENOMIC DNA]</scope>
    <source>
        <strain evidence="3">CD10_2</strain>
    </source>
</reference>
<dbReference type="Pfam" id="PF14897">
    <property type="entry name" value="EpsG"/>
    <property type="match status" value="1"/>
</dbReference>
<comment type="caution">
    <text evidence="2">The sequence shown here is derived from an EMBL/GenBank/DDBJ whole genome shotgun (WGS) entry which is preliminary data.</text>
</comment>
<feature type="transmembrane region" description="Helical" evidence="1">
    <location>
        <begin position="247"/>
        <end position="266"/>
    </location>
</feature>
<keyword evidence="1" id="KW-0472">Membrane</keyword>
<gene>
    <name evidence="2" type="ORF">AYJ70_29260</name>
</gene>
<keyword evidence="1" id="KW-1133">Transmembrane helix</keyword>
<feature type="transmembrane region" description="Helical" evidence="1">
    <location>
        <begin position="220"/>
        <end position="241"/>
    </location>
</feature>
<dbReference type="Proteomes" id="UP000077242">
    <property type="component" value="Unassembled WGS sequence"/>
</dbReference>
<name>A0AAP7FKR5_9PSED</name>
<proteinExistence type="predicted"/>
<evidence type="ECO:0000313" key="2">
    <source>
        <dbReference type="EMBL" id="OAH47281.1"/>
    </source>
</evidence>
<feature type="transmembrane region" description="Helical" evidence="1">
    <location>
        <begin position="299"/>
        <end position="317"/>
    </location>
</feature>
<dbReference type="RefSeq" id="WP_016715033.1">
    <property type="nucleotide sequence ID" value="NZ_CP022562.1"/>
</dbReference>
<keyword evidence="1" id="KW-0812">Transmembrane</keyword>
<feature type="transmembrane region" description="Helical" evidence="1">
    <location>
        <begin position="6"/>
        <end position="21"/>
    </location>
</feature>
<feature type="transmembrane region" description="Helical" evidence="1">
    <location>
        <begin position="157"/>
        <end position="182"/>
    </location>
</feature>
<feature type="transmembrane region" description="Helical" evidence="1">
    <location>
        <begin position="26"/>
        <end position="45"/>
    </location>
</feature>
<evidence type="ECO:0008006" key="4">
    <source>
        <dbReference type="Google" id="ProtNLM"/>
    </source>
</evidence>
<dbReference type="GeneID" id="49867463"/>
<feature type="transmembrane region" description="Helical" evidence="1">
    <location>
        <begin position="86"/>
        <end position="104"/>
    </location>
</feature>
<dbReference type="EMBL" id="LSTU01000050">
    <property type="protein sequence ID" value="OAH47281.1"/>
    <property type="molecule type" value="Genomic_DNA"/>
</dbReference>
<accession>A0AAP7FKR5</accession>
<organism evidence="2 3">
    <name type="scientific">Pseudomonas monteilii</name>
    <dbReference type="NCBI Taxonomy" id="76759"/>
    <lineage>
        <taxon>Bacteria</taxon>
        <taxon>Pseudomonadati</taxon>
        <taxon>Pseudomonadota</taxon>
        <taxon>Gammaproteobacteria</taxon>
        <taxon>Pseudomonadales</taxon>
        <taxon>Pseudomonadaceae</taxon>
        <taxon>Pseudomonas</taxon>
    </lineage>
</organism>
<evidence type="ECO:0000256" key="1">
    <source>
        <dbReference type="SAM" id="Phobius"/>
    </source>
</evidence>
<feature type="transmembrane region" description="Helical" evidence="1">
    <location>
        <begin position="278"/>
        <end position="293"/>
    </location>
</feature>
<feature type="transmembrane region" description="Helical" evidence="1">
    <location>
        <begin position="188"/>
        <end position="208"/>
    </location>
</feature>
<protein>
    <recommendedName>
        <fullName evidence="4">EpsG family protein</fullName>
    </recommendedName>
</protein>